<evidence type="ECO:0000313" key="2">
    <source>
        <dbReference type="Proteomes" id="UP000438429"/>
    </source>
</evidence>
<dbReference type="Proteomes" id="UP000438429">
    <property type="component" value="Unassembled WGS sequence"/>
</dbReference>
<comment type="caution">
    <text evidence="1">The sequence shown here is derived from an EMBL/GenBank/DDBJ whole genome shotgun (WGS) entry which is preliminary data.</text>
</comment>
<gene>
    <name evidence="1" type="ORF">F2P81_013662</name>
</gene>
<proteinExistence type="predicted"/>
<accession>A0A6A4SEM7</accession>
<dbReference type="EMBL" id="VEVO01000012">
    <property type="protein sequence ID" value="KAF0033596.1"/>
    <property type="molecule type" value="Genomic_DNA"/>
</dbReference>
<sequence length="182" mass="20143">MTYVTQLTQGQCICHVSPAGFESPFDTVSMSTSVTDWTMRHMTSVQIGDKNKIGHVIQCEEDCEKPSPFLLLVLSSSYYSSPVIGPRAHMNSKTIPPLHTGPVRKCVLWIQRCGNNRSGVSDQDTKVVFSVKGAKSSTMHRYYNQSMILMCEIGLNVAGFNVGFNVTVTCMHVLKQPAHTLE</sequence>
<protein>
    <submittedName>
        <fullName evidence="1">Uncharacterized protein</fullName>
    </submittedName>
</protein>
<dbReference type="AlphaFoldDB" id="A0A6A4SEM7"/>
<evidence type="ECO:0000313" key="1">
    <source>
        <dbReference type="EMBL" id="KAF0033596.1"/>
    </source>
</evidence>
<organism evidence="1 2">
    <name type="scientific">Scophthalmus maximus</name>
    <name type="common">Turbot</name>
    <name type="synonym">Psetta maxima</name>
    <dbReference type="NCBI Taxonomy" id="52904"/>
    <lineage>
        <taxon>Eukaryota</taxon>
        <taxon>Metazoa</taxon>
        <taxon>Chordata</taxon>
        <taxon>Craniata</taxon>
        <taxon>Vertebrata</taxon>
        <taxon>Euteleostomi</taxon>
        <taxon>Actinopterygii</taxon>
        <taxon>Neopterygii</taxon>
        <taxon>Teleostei</taxon>
        <taxon>Neoteleostei</taxon>
        <taxon>Acanthomorphata</taxon>
        <taxon>Carangaria</taxon>
        <taxon>Pleuronectiformes</taxon>
        <taxon>Pleuronectoidei</taxon>
        <taxon>Scophthalmidae</taxon>
        <taxon>Scophthalmus</taxon>
    </lineage>
</organism>
<reference evidence="1 2" key="1">
    <citation type="submission" date="2019-06" db="EMBL/GenBank/DDBJ databases">
        <title>Draft genomes of female and male turbot (Scophthalmus maximus).</title>
        <authorList>
            <person name="Xu H."/>
            <person name="Xu X.-W."/>
            <person name="Shao C."/>
            <person name="Chen S."/>
        </authorList>
    </citation>
    <scope>NUCLEOTIDE SEQUENCE [LARGE SCALE GENOMIC DNA]</scope>
    <source>
        <strain evidence="1">Ysfricsl-2016a</strain>
        <tissue evidence="1">Blood</tissue>
    </source>
</reference>
<name>A0A6A4SEM7_SCOMX</name>